<evidence type="ECO:0000256" key="3">
    <source>
        <dbReference type="ARBA" id="ARBA00022741"/>
    </source>
</evidence>
<dbReference type="FunFam" id="3.40.50.300:FF:000032">
    <property type="entry name" value="Export ABC transporter ATP-binding protein"/>
    <property type="match status" value="1"/>
</dbReference>
<accession>A0A931APT3</accession>
<dbReference type="PROSITE" id="PS00211">
    <property type="entry name" value="ABC_TRANSPORTER_1"/>
    <property type="match status" value="1"/>
</dbReference>
<evidence type="ECO:0000313" key="7">
    <source>
        <dbReference type="Proteomes" id="UP000621436"/>
    </source>
</evidence>
<dbReference type="InterPro" id="IPR003593">
    <property type="entry name" value="AAA+_ATPase"/>
</dbReference>
<dbReference type="InterPro" id="IPR003439">
    <property type="entry name" value="ABC_transporter-like_ATP-bd"/>
</dbReference>
<feature type="domain" description="ABC transporter" evidence="5">
    <location>
        <begin position="7"/>
        <end position="246"/>
    </location>
</feature>
<proteinExistence type="inferred from homology"/>
<keyword evidence="7" id="KW-1185">Reference proteome</keyword>
<dbReference type="PANTHER" id="PTHR42798:SF2">
    <property type="entry name" value="ABC TRANSPORTER ATP-BINDING PROTEIN MG467-RELATED"/>
    <property type="match status" value="1"/>
</dbReference>
<evidence type="ECO:0000256" key="4">
    <source>
        <dbReference type="ARBA" id="ARBA00022840"/>
    </source>
</evidence>
<dbReference type="GO" id="GO:0016887">
    <property type="term" value="F:ATP hydrolysis activity"/>
    <property type="evidence" value="ECO:0007669"/>
    <property type="project" value="InterPro"/>
</dbReference>
<evidence type="ECO:0000256" key="2">
    <source>
        <dbReference type="ARBA" id="ARBA00022448"/>
    </source>
</evidence>
<dbReference type="GO" id="GO:0098796">
    <property type="term" value="C:membrane protein complex"/>
    <property type="evidence" value="ECO:0007669"/>
    <property type="project" value="UniProtKB-ARBA"/>
</dbReference>
<dbReference type="Proteomes" id="UP000621436">
    <property type="component" value="Unassembled WGS sequence"/>
</dbReference>
<keyword evidence="3" id="KW-0547">Nucleotide-binding</keyword>
<protein>
    <submittedName>
        <fullName evidence="6">ABC transporter ATP-binding protein</fullName>
    </submittedName>
</protein>
<dbReference type="InterPro" id="IPR017911">
    <property type="entry name" value="MacB-like_ATP-bd"/>
</dbReference>
<keyword evidence="2" id="KW-0813">Transport</keyword>
<evidence type="ECO:0000259" key="5">
    <source>
        <dbReference type="PROSITE" id="PS50893"/>
    </source>
</evidence>
<dbReference type="AlphaFoldDB" id="A0A931APT3"/>
<dbReference type="Pfam" id="PF00005">
    <property type="entry name" value="ABC_tran"/>
    <property type="match status" value="1"/>
</dbReference>
<dbReference type="InterPro" id="IPR027417">
    <property type="entry name" value="P-loop_NTPase"/>
</dbReference>
<dbReference type="InterPro" id="IPR017871">
    <property type="entry name" value="ABC_transporter-like_CS"/>
</dbReference>
<reference evidence="6" key="1">
    <citation type="submission" date="2020-11" db="EMBL/GenBank/DDBJ databases">
        <title>Halonatronomonas betainensis gen. nov., sp. nov. a novel haloalkaliphilic representative of the family Halanaerobiacae capable of betaine degradation.</title>
        <authorList>
            <person name="Boltyanskaya Y."/>
            <person name="Kevbrin V."/>
            <person name="Detkova E."/>
            <person name="Grouzdev D.S."/>
            <person name="Koziaeva V."/>
            <person name="Zhilina T."/>
        </authorList>
    </citation>
    <scope>NUCLEOTIDE SEQUENCE</scope>
    <source>
        <strain evidence="6">Z-7014</strain>
    </source>
</reference>
<comment type="caution">
    <text evidence="6">The sequence shown here is derived from an EMBL/GenBank/DDBJ whole genome shotgun (WGS) entry which is preliminary data.</text>
</comment>
<evidence type="ECO:0000256" key="1">
    <source>
        <dbReference type="ARBA" id="ARBA00005417"/>
    </source>
</evidence>
<dbReference type="GO" id="GO:0022857">
    <property type="term" value="F:transmembrane transporter activity"/>
    <property type="evidence" value="ECO:0007669"/>
    <property type="project" value="UniProtKB-ARBA"/>
</dbReference>
<dbReference type="RefSeq" id="WP_270452491.1">
    <property type="nucleotide sequence ID" value="NZ_JADPIE010000001.1"/>
</dbReference>
<comment type="similarity">
    <text evidence="1">Belongs to the ABC transporter superfamily.</text>
</comment>
<dbReference type="PROSITE" id="PS50893">
    <property type="entry name" value="ABC_TRANSPORTER_2"/>
    <property type="match status" value="1"/>
</dbReference>
<dbReference type="Gene3D" id="3.40.50.300">
    <property type="entry name" value="P-loop containing nucleotide triphosphate hydrolases"/>
    <property type="match status" value="1"/>
</dbReference>
<dbReference type="CDD" id="cd03255">
    <property type="entry name" value="ABC_MJ0796_LolCDE_FtsE"/>
    <property type="match status" value="1"/>
</dbReference>
<gene>
    <name evidence="6" type="ORF">I0Q91_01870</name>
</gene>
<dbReference type="SUPFAM" id="SSF52540">
    <property type="entry name" value="P-loop containing nucleoside triphosphate hydrolases"/>
    <property type="match status" value="1"/>
</dbReference>
<keyword evidence="4 6" id="KW-0067">ATP-binding</keyword>
<dbReference type="EMBL" id="JADPIE010000001">
    <property type="protein sequence ID" value="MBF8435814.1"/>
    <property type="molecule type" value="Genomic_DNA"/>
</dbReference>
<name>A0A931APT3_9FIRM</name>
<dbReference type="GO" id="GO:0005524">
    <property type="term" value="F:ATP binding"/>
    <property type="evidence" value="ECO:0007669"/>
    <property type="project" value="UniProtKB-KW"/>
</dbReference>
<dbReference type="SMART" id="SM00382">
    <property type="entry name" value="AAA"/>
    <property type="match status" value="1"/>
</dbReference>
<sequence>MDSKTVIRGEKIYKTYGDVVKTEVLHGLNFQVQAEEFISIIGPSGSGKSTLLNLLGALDRPSEGKIEMAGKIITELNDDDLAAFRNDNLGFVFQFHHLLPEFTAIENVFMPYWIRNGSARKEQIERAEYLLETVGLIKYKDNLSTQLSGGQKQRVAIARSLMNNPPILLADEPTGNLDTESTEQVFDLLRKINEEFGTVFIIVTHDRHIAGRTDRILELVDGNIVRDMKAGSGKEIDNWDQLAPDYCLLCREQQGENTILNHELARASQALFSKTD</sequence>
<organism evidence="6 7">
    <name type="scientific">Halonatronomonas betaini</name>
    <dbReference type="NCBI Taxonomy" id="2778430"/>
    <lineage>
        <taxon>Bacteria</taxon>
        <taxon>Bacillati</taxon>
        <taxon>Bacillota</taxon>
        <taxon>Clostridia</taxon>
        <taxon>Halanaerobiales</taxon>
        <taxon>Halarsenatibacteraceae</taxon>
        <taxon>Halonatronomonas</taxon>
    </lineage>
</organism>
<dbReference type="PANTHER" id="PTHR42798">
    <property type="entry name" value="LIPOPROTEIN-RELEASING SYSTEM ATP-BINDING PROTEIN LOLD"/>
    <property type="match status" value="1"/>
</dbReference>
<evidence type="ECO:0000313" key="6">
    <source>
        <dbReference type="EMBL" id="MBF8435814.1"/>
    </source>
</evidence>